<dbReference type="Pfam" id="PF00015">
    <property type="entry name" value="MCPsignal"/>
    <property type="match status" value="1"/>
</dbReference>
<keyword evidence="6" id="KW-0472">Membrane</keyword>
<proteinExistence type="inferred from homology"/>
<dbReference type="InterPro" id="IPR004090">
    <property type="entry name" value="Chemotax_Me-accpt_rcpt"/>
</dbReference>
<dbReference type="SMART" id="SM00304">
    <property type="entry name" value="HAMP"/>
    <property type="match status" value="1"/>
</dbReference>
<evidence type="ECO:0000256" key="3">
    <source>
        <dbReference type="ARBA" id="ARBA00029447"/>
    </source>
</evidence>
<dbReference type="FunFam" id="1.10.287.950:FF:000001">
    <property type="entry name" value="Methyl-accepting chemotaxis sensory transducer"/>
    <property type="match status" value="1"/>
</dbReference>
<dbReference type="Pfam" id="PF00672">
    <property type="entry name" value="HAMP"/>
    <property type="match status" value="1"/>
</dbReference>
<evidence type="ECO:0000313" key="9">
    <source>
        <dbReference type="EMBL" id="EOA05868.1"/>
    </source>
</evidence>
<dbReference type="GO" id="GO:0006935">
    <property type="term" value="P:chemotaxis"/>
    <property type="evidence" value="ECO:0007669"/>
    <property type="project" value="InterPro"/>
</dbReference>
<reference evidence="9 10" key="1">
    <citation type="journal article" date="2013" name="Front. Microbiol.">
        <title>The genome of the endophytic bacterium H. frisingense GSF30(T) identifies diverse strategies in the Herbaspirillum genus to interact with plants.</title>
        <authorList>
            <person name="Straub D."/>
            <person name="Rothballer M."/>
            <person name="Hartmann A."/>
            <person name="Ludewig U."/>
        </authorList>
    </citation>
    <scope>NUCLEOTIDE SEQUENCE [LARGE SCALE GENOMIC DNA]</scope>
    <source>
        <strain evidence="9 10">GSF30</strain>
    </source>
</reference>
<evidence type="ECO:0000256" key="4">
    <source>
        <dbReference type="PROSITE-ProRule" id="PRU00284"/>
    </source>
</evidence>
<feature type="coiled-coil region" evidence="5">
    <location>
        <begin position="335"/>
        <end position="362"/>
    </location>
</feature>
<feature type="transmembrane region" description="Helical" evidence="6">
    <location>
        <begin position="12"/>
        <end position="33"/>
    </location>
</feature>
<evidence type="ECO:0000259" key="8">
    <source>
        <dbReference type="PROSITE" id="PS50885"/>
    </source>
</evidence>
<keyword evidence="5" id="KW-0175">Coiled coil</keyword>
<organism evidence="9 10">
    <name type="scientific">Herbaspirillum frisingense GSF30</name>
    <dbReference type="NCBI Taxonomy" id="864073"/>
    <lineage>
        <taxon>Bacteria</taxon>
        <taxon>Pseudomonadati</taxon>
        <taxon>Pseudomonadota</taxon>
        <taxon>Betaproteobacteria</taxon>
        <taxon>Burkholderiales</taxon>
        <taxon>Oxalobacteraceae</taxon>
        <taxon>Herbaspirillum</taxon>
    </lineage>
</organism>
<dbReference type="InterPro" id="IPR051310">
    <property type="entry name" value="MCP_chemotaxis"/>
</dbReference>
<comment type="caution">
    <text evidence="9">The sequence shown here is derived from an EMBL/GenBank/DDBJ whole genome shotgun (WGS) entry which is preliminary data.</text>
</comment>
<keyword evidence="6" id="KW-0812">Transmembrane</keyword>
<evidence type="ECO:0000313" key="10">
    <source>
        <dbReference type="Proteomes" id="UP000006772"/>
    </source>
</evidence>
<evidence type="ECO:0000256" key="1">
    <source>
        <dbReference type="ARBA" id="ARBA00004370"/>
    </source>
</evidence>
<comment type="subcellular location">
    <subcellularLocation>
        <location evidence="1">Membrane</location>
    </subcellularLocation>
</comment>
<dbReference type="EMBL" id="AEEC02000005">
    <property type="protein sequence ID" value="EOA05868.1"/>
    <property type="molecule type" value="Genomic_DNA"/>
</dbReference>
<dbReference type="GO" id="GO:0004888">
    <property type="term" value="F:transmembrane signaling receptor activity"/>
    <property type="evidence" value="ECO:0007669"/>
    <property type="project" value="InterPro"/>
</dbReference>
<dbReference type="PROSITE" id="PS50111">
    <property type="entry name" value="CHEMOTAXIS_TRANSDUC_2"/>
    <property type="match status" value="1"/>
</dbReference>
<evidence type="ECO:0000256" key="5">
    <source>
        <dbReference type="SAM" id="Coils"/>
    </source>
</evidence>
<keyword evidence="6" id="KW-1133">Transmembrane helix</keyword>
<dbReference type="PROSITE" id="PS50885">
    <property type="entry name" value="HAMP"/>
    <property type="match status" value="1"/>
</dbReference>
<keyword evidence="2" id="KW-0488">Methylation</keyword>
<comment type="similarity">
    <text evidence="3">Belongs to the methyl-accepting chemotaxis (MCP) protein family.</text>
</comment>
<gene>
    <name evidence="9" type="ORF">HFRIS_005398</name>
</gene>
<evidence type="ECO:0000256" key="6">
    <source>
        <dbReference type="SAM" id="Phobius"/>
    </source>
</evidence>
<feature type="domain" description="Methyl-accepting transducer" evidence="7">
    <location>
        <begin position="309"/>
        <end position="538"/>
    </location>
</feature>
<dbReference type="CDD" id="cd06225">
    <property type="entry name" value="HAMP"/>
    <property type="match status" value="1"/>
</dbReference>
<dbReference type="InterPro" id="IPR004089">
    <property type="entry name" value="MCPsignal_dom"/>
</dbReference>
<dbReference type="Gene3D" id="1.10.287.950">
    <property type="entry name" value="Methyl-accepting chemotaxis protein"/>
    <property type="match status" value="1"/>
</dbReference>
<dbReference type="PRINTS" id="PR00260">
    <property type="entry name" value="CHEMTRNSDUCR"/>
</dbReference>
<dbReference type="CDD" id="cd11386">
    <property type="entry name" value="MCP_signal"/>
    <property type="match status" value="1"/>
</dbReference>
<dbReference type="RefSeq" id="WP_006462237.1">
    <property type="nucleotide sequence ID" value="NZ_AEEC02000005.1"/>
</dbReference>
<protein>
    <submittedName>
        <fullName evidence="9">Methyl-accepting chemotaxis domain-containing protein</fullName>
    </submittedName>
</protein>
<keyword evidence="4" id="KW-0807">Transducer</keyword>
<dbReference type="SMART" id="SM00283">
    <property type="entry name" value="MA"/>
    <property type="match status" value="1"/>
</dbReference>
<dbReference type="AlphaFoldDB" id="A0AAI9IGN1"/>
<feature type="transmembrane region" description="Helical" evidence="6">
    <location>
        <begin position="231"/>
        <end position="251"/>
    </location>
</feature>
<feature type="domain" description="HAMP" evidence="8">
    <location>
        <begin position="252"/>
        <end position="304"/>
    </location>
</feature>
<dbReference type="InterPro" id="IPR003660">
    <property type="entry name" value="HAMP_dom"/>
</dbReference>
<name>A0AAI9IGN1_9BURK</name>
<evidence type="ECO:0000259" key="7">
    <source>
        <dbReference type="PROSITE" id="PS50111"/>
    </source>
</evidence>
<dbReference type="Proteomes" id="UP000006772">
    <property type="component" value="Unassembled WGS sequence"/>
</dbReference>
<evidence type="ECO:0000256" key="2">
    <source>
        <dbReference type="ARBA" id="ARBA00022481"/>
    </source>
</evidence>
<dbReference type="GO" id="GO:0007165">
    <property type="term" value="P:signal transduction"/>
    <property type="evidence" value="ECO:0007669"/>
    <property type="project" value="UniProtKB-KW"/>
</dbReference>
<dbReference type="PANTHER" id="PTHR43531">
    <property type="entry name" value="PROTEIN ICFG"/>
    <property type="match status" value="1"/>
</dbReference>
<dbReference type="SUPFAM" id="SSF58104">
    <property type="entry name" value="Methyl-accepting chemotaxis protein (MCP) signaling domain"/>
    <property type="match status" value="1"/>
</dbReference>
<sequence length="567" mass="61810">MNFIFRRFSIRQIFIALVTVIAMLMALIVLAAYEEENANMALNRANEQRFSSFLLAAELRQSSDDLTRLARTYVVTGDPVYAQHYQTVLDIRDGRRARPQHYERIYWDFFDAEGRAPRPDSNVSAALTDLMRENGFTAAELSKLTEAKNISDTLVQIETRAMEMVKAQRAAGASANRNELEQARQMMHDASYHQNKARIMHPVDEFFAMLDQRTAGQVQLAQEAADRMTRVVYLLIGVSLVVLTGTLLVVYKAIAGPLAGAVEVARRVSHGDLTAPIDVGYKGETRMLLYALKEMRDGLTCIVRQVREGADSIRVSAAQVASGSQDLSSRTEEQAGSLEETAASMEQMNANVQRNAGNAQRASQLAGTASQVAREAGSVVAEVVTTMASIKDSSHRIVEIITVIDGIAFQTNILALNAAVEAARAGTQGRGFAVVAGEVRNLAQRAAAAAKEIKLLIDNSVDKVESGNLLVKKAGQTMAEVVESVQRVNDLMGDIASASVEQSSGLQQISMAVKQLDDVTQQNATLVEQTSSASDSMQEQANRLAQLVGEFKLLPNFDEEIPLLLVD</sequence>
<dbReference type="GO" id="GO:0005886">
    <property type="term" value="C:plasma membrane"/>
    <property type="evidence" value="ECO:0007669"/>
    <property type="project" value="TreeGrafter"/>
</dbReference>
<dbReference type="PANTHER" id="PTHR43531:SF14">
    <property type="entry name" value="METHYL-ACCEPTING CHEMOTAXIS PROTEIN I-RELATED"/>
    <property type="match status" value="1"/>
</dbReference>
<accession>A0AAI9IGN1</accession>